<dbReference type="EMBL" id="CP031023">
    <property type="protein sequence ID" value="AZA16538.1"/>
    <property type="molecule type" value="Genomic_DNA"/>
</dbReference>
<dbReference type="Gene3D" id="3.40.30.10">
    <property type="entry name" value="Glutaredoxin"/>
    <property type="match status" value="1"/>
</dbReference>
<dbReference type="OrthoDB" id="2156137at2"/>
<dbReference type="RefSeq" id="WP_003617218.1">
    <property type="nucleotide sequence ID" value="NZ_BJLO01000097.1"/>
</dbReference>
<keyword evidence="1" id="KW-0413">Isomerase</keyword>
<dbReference type="InterPro" id="IPR036249">
    <property type="entry name" value="Thioredoxin-like_sf"/>
</dbReference>
<name>A0A1L3JX53_LACDL</name>
<sequence>MFELFLFINPLGLSCYQLEKRIRLLAEELQLEISVNYIPLVTMEAMKADMVKRNWNFNTSINLANYHNASVSAQSFYYAVQIAYGKKKARSFLFKLQESLSDGQRSYSPALAEELMESLNIKPKKISSTLKDACLKDVIAQDQQLARKFQITALPSTVIFDDQIDDSGLLLDGELSDDDLLQIFQNSADSCLEPLMQLMENAPLYYPVSHLHLL</sequence>
<evidence type="ECO:0000313" key="1">
    <source>
        <dbReference type="EMBL" id="AZA16538.1"/>
    </source>
</evidence>
<dbReference type="GO" id="GO:0016853">
    <property type="term" value="F:isomerase activity"/>
    <property type="evidence" value="ECO:0007669"/>
    <property type="project" value="UniProtKB-KW"/>
</dbReference>
<dbReference type="Pfam" id="PF13743">
    <property type="entry name" value="Thioredoxin_5"/>
    <property type="match status" value="1"/>
</dbReference>
<proteinExistence type="predicted"/>
<reference evidence="1" key="1">
    <citation type="submission" date="2018-07" db="EMBL/GenBank/DDBJ databases">
        <authorList>
            <person name="Somerville V."/>
        </authorList>
    </citation>
    <scope>NUCLEOTIDE SEQUENCE</scope>
    <source>
        <strain evidence="1">NWC_2_2</strain>
    </source>
</reference>
<protein>
    <submittedName>
        <fullName evidence="1">Dithiol-disulfide isomerase</fullName>
    </submittedName>
</protein>
<dbReference type="AlphaFoldDB" id="A0A1L3JX53"/>
<organism evidence="1">
    <name type="scientific">Lactobacillus delbrueckii subsp. lactis</name>
    <dbReference type="NCBI Taxonomy" id="29397"/>
    <lineage>
        <taxon>Bacteria</taxon>
        <taxon>Bacillati</taxon>
        <taxon>Bacillota</taxon>
        <taxon>Bacilli</taxon>
        <taxon>Lactobacillales</taxon>
        <taxon>Lactobacillaceae</taxon>
        <taxon>Lactobacillus</taxon>
    </lineage>
</organism>
<gene>
    <name evidence="1" type="ORF">DQL93_08580</name>
</gene>
<dbReference type="SUPFAM" id="SSF52833">
    <property type="entry name" value="Thioredoxin-like"/>
    <property type="match status" value="1"/>
</dbReference>
<accession>A0A1L3JX53</accession>